<accession>A0ABM5D294</accession>
<dbReference type="GeneID" id="116278165"/>
<keyword evidence="1" id="KW-1185">Reference proteome</keyword>
<gene>
    <name evidence="2" type="primary">LOC116278165</name>
</gene>
<protein>
    <submittedName>
        <fullName evidence="2">Uncharacterized protein</fullName>
    </submittedName>
</protein>
<dbReference type="Proteomes" id="UP001652581">
    <property type="component" value="Chromosome 3"/>
</dbReference>
<name>A0ABM5D294_VICPA</name>
<dbReference type="RefSeq" id="XP_072815028.1">
    <property type="nucleotide sequence ID" value="XM_072958927.1"/>
</dbReference>
<evidence type="ECO:0000313" key="2">
    <source>
        <dbReference type="RefSeq" id="XP_072815028.1"/>
    </source>
</evidence>
<sequence>MSNEADFRMKSTRKLRVSPQCAHTALQLNGELVAIVTRDSDDVLSSSSLKFNSPDNWLLLATPTASCGSAAWCGSAHLRFQLSSCSAHTNPASRAAPSRGTGGVGSVCPAREDDLSKFELGALQIKAQQIRLLRVQEGAHARAEHVCLQARGSASSQHVSLSVGGDVDSASSPAPFLPQARAQRSLLRKVVGLVLSHFAWGHTLRAVLAALVATRRVAHDTSRNRRLLLSSLKITCQVVLVHLDGFLKYASSVAVKRITSPYSMHRKKPCVSLSDVKRESQAEECRHFLKAGKGKETD</sequence>
<reference evidence="2" key="1">
    <citation type="submission" date="2025-08" db="UniProtKB">
        <authorList>
            <consortium name="RefSeq"/>
        </authorList>
    </citation>
    <scope>IDENTIFICATION</scope>
</reference>
<evidence type="ECO:0000313" key="1">
    <source>
        <dbReference type="Proteomes" id="UP001652581"/>
    </source>
</evidence>
<proteinExistence type="predicted"/>
<organism evidence="1 2">
    <name type="scientific">Vicugna pacos</name>
    <name type="common">Alpaca</name>
    <name type="synonym">Lama pacos</name>
    <dbReference type="NCBI Taxonomy" id="30538"/>
    <lineage>
        <taxon>Eukaryota</taxon>
        <taxon>Metazoa</taxon>
        <taxon>Chordata</taxon>
        <taxon>Craniata</taxon>
        <taxon>Vertebrata</taxon>
        <taxon>Euteleostomi</taxon>
        <taxon>Mammalia</taxon>
        <taxon>Eutheria</taxon>
        <taxon>Laurasiatheria</taxon>
        <taxon>Artiodactyla</taxon>
        <taxon>Tylopoda</taxon>
        <taxon>Camelidae</taxon>
        <taxon>Vicugna</taxon>
    </lineage>
</organism>